<feature type="signal peptide" evidence="1">
    <location>
        <begin position="1"/>
        <end position="22"/>
    </location>
</feature>
<protein>
    <recommendedName>
        <fullName evidence="4">DUF4148 domain-containing protein</fullName>
    </recommendedName>
</protein>
<organism evidence="2 3">
    <name type="scientific">Trinickia fusca</name>
    <dbReference type="NCBI Taxonomy" id="2419777"/>
    <lineage>
        <taxon>Bacteria</taxon>
        <taxon>Pseudomonadati</taxon>
        <taxon>Pseudomonadota</taxon>
        <taxon>Betaproteobacteria</taxon>
        <taxon>Burkholderiales</taxon>
        <taxon>Burkholderiaceae</taxon>
        <taxon>Trinickia</taxon>
    </lineage>
</organism>
<comment type="caution">
    <text evidence="2">The sequence shown here is derived from an EMBL/GenBank/DDBJ whole genome shotgun (WGS) entry which is preliminary data.</text>
</comment>
<dbReference type="Proteomes" id="UP000280434">
    <property type="component" value="Unassembled WGS sequence"/>
</dbReference>
<sequence length="99" mass="10925">MNHVIRFVAGVGFVLASAGVFATPKLTPQQCNDYPFVKPRGSPTHDQVVNEQVELQAFGYDSDEDPYPSNFEAARRRLWQAYAVDCKPSASSRPAAEAH</sequence>
<dbReference type="AlphaFoldDB" id="A0A494XBG0"/>
<dbReference type="OrthoDB" id="9030534at2"/>
<evidence type="ECO:0000313" key="2">
    <source>
        <dbReference type="EMBL" id="RKP48167.1"/>
    </source>
</evidence>
<proteinExistence type="predicted"/>
<gene>
    <name evidence="2" type="ORF">D7S89_12535</name>
</gene>
<evidence type="ECO:0000313" key="3">
    <source>
        <dbReference type="Proteomes" id="UP000280434"/>
    </source>
</evidence>
<evidence type="ECO:0000256" key="1">
    <source>
        <dbReference type="SAM" id="SignalP"/>
    </source>
</evidence>
<dbReference type="EMBL" id="RBZV01000004">
    <property type="protein sequence ID" value="RKP48167.1"/>
    <property type="molecule type" value="Genomic_DNA"/>
</dbReference>
<dbReference type="RefSeq" id="WP_121278018.1">
    <property type="nucleotide sequence ID" value="NZ_RBZV01000004.1"/>
</dbReference>
<reference evidence="2 3" key="1">
    <citation type="submission" date="2018-10" db="EMBL/GenBank/DDBJ databases">
        <title>Paraburkholderia sp. 7MK8-2, isolated from soil.</title>
        <authorList>
            <person name="Gao Z.-H."/>
            <person name="Qiu L.-H."/>
        </authorList>
    </citation>
    <scope>NUCLEOTIDE SEQUENCE [LARGE SCALE GENOMIC DNA]</scope>
    <source>
        <strain evidence="2 3">7MK8-2</strain>
    </source>
</reference>
<name>A0A494XBG0_9BURK</name>
<feature type="chain" id="PRO_5019800959" description="DUF4148 domain-containing protein" evidence="1">
    <location>
        <begin position="23"/>
        <end position="99"/>
    </location>
</feature>
<accession>A0A494XBG0</accession>
<keyword evidence="1" id="KW-0732">Signal</keyword>
<evidence type="ECO:0008006" key="4">
    <source>
        <dbReference type="Google" id="ProtNLM"/>
    </source>
</evidence>
<keyword evidence="3" id="KW-1185">Reference proteome</keyword>